<comment type="caution">
    <text evidence="1">The sequence shown here is derived from an EMBL/GenBank/DDBJ whole genome shotgun (WGS) entry which is preliminary data.</text>
</comment>
<reference evidence="1 2" key="1">
    <citation type="journal article" date="2019" name="Int. J. Syst. Evol. Microbiol.">
        <title>The Global Catalogue of Microorganisms (GCM) 10K type strain sequencing project: providing services to taxonomists for standard genome sequencing and annotation.</title>
        <authorList>
            <consortium name="The Broad Institute Genomics Platform"/>
            <consortium name="The Broad Institute Genome Sequencing Center for Infectious Disease"/>
            <person name="Wu L."/>
            <person name="Ma J."/>
        </authorList>
    </citation>
    <scope>NUCLEOTIDE SEQUENCE [LARGE SCALE GENOMIC DNA]</scope>
    <source>
        <strain evidence="1 2">GX26</strain>
    </source>
</reference>
<sequence length="181" mass="20853">MFKEQQYTTAILSITRRSIVTVMNDQQAEPEIPVGYVAGIIDVKGSLTVNFRTRPEYTLGFQAWPSLLVRTESEAIVGLLDAFSHSLGVQAKIHKNVQEGRHEWLVEGADDIARIIEELFPYLLLQHEKFQHYYERILPMFDDGIESEDDLLELADLAGEYSTKDRKYTREFFEKEFSSTA</sequence>
<evidence type="ECO:0008006" key="3">
    <source>
        <dbReference type="Google" id="ProtNLM"/>
    </source>
</evidence>
<organism evidence="1 2">
    <name type="scientific">Halorubellus litoreus</name>
    <dbReference type="NCBI Taxonomy" id="755308"/>
    <lineage>
        <taxon>Archaea</taxon>
        <taxon>Methanobacteriati</taxon>
        <taxon>Methanobacteriota</taxon>
        <taxon>Stenosarchaea group</taxon>
        <taxon>Halobacteria</taxon>
        <taxon>Halobacteriales</taxon>
        <taxon>Halorubellaceae</taxon>
        <taxon>Halorubellus</taxon>
    </lineage>
</organism>
<keyword evidence="2" id="KW-1185">Reference proteome</keyword>
<proteinExistence type="predicted"/>
<dbReference type="InterPro" id="IPR027434">
    <property type="entry name" value="Homing_endonucl"/>
</dbReference>
<protein>
    <recommendedName>
        <fullName evidence="3">Homing endonuclease LAGLIDADG domain-containing protein</fullName>
    </recommendedName>
</protein>
<accession>A0ABD5VF78</accession>
<dbReference type="EMBL" id="JBHSXN010000002">
    <property type="protein sequence ID" value="MFC6953736.1"/>
    <property type="molecule type" value="Genomic_DNA"/>
</dbReference>
<gene>
    <name evidence="1" type="ORF">ACFQGB_12765</name>
</gene>
<evidence type="ECO:0000313" key="2">
    <source>
        <dbReference type="Proteomes" id="UP001596395"/>
    </source>
</evidence>
<dbReference type="SUPFAM" id="SSF55608">
    <property type="entry name" value="Homing endonucleases"/>
    <property type="match status" value="1"/>
</dbReference>
<evidence type="ECO:0000313" key="1">
    <source>
        <dbReference type="EMBL" id="MFC6953736.1"/>
    </source>
</evidence>
<dbReference type="RefSeq" id="WP_336350689.1">
    <property type="nucleotide sequence ID" value="NZ_JAZAQL010000002.1"/>
</dbReference>
<dbReference type="AlphaFoldDB" id="A0ABD5VF78"/>
<name>A0ABD5VF78_9EURY</name>
<dbReference type="Proteomes" id="UP001596395">
    <property type="component" value="Unassembled WGS sequence"/>
</dbReference>
<dbReference type="Gene3D" id="3.10.28.10">
    <property type="entry name" value="Homing endonucleases"/>
    <property type="match status" value="1"/>
</dbReference>